<dbReference type="AlphaFoldDB" id="A0A9C6WTZ9"/>
<dbReference type="PANTHER" id="PTHR31388:SF247">
    <property type="entry name" value="PEROXIDASE"/>
    <property type="match status" value="1"/>
</dbReference>
<dbReference type="PROSITE" id="PS00092">
    <property type="entry name" value="N6_MTASE"/>
    <property type="match status" value="1"/>
</dbReference>
<dbReference type="Gene3D" id="1.10.520.10">
    <property type="match status" value="1"/>
</dbReference>
<dbReference type="PROSITE" id="PS50873">
    <property type="entry name" value="PEROXIDASE_4"/>
    <property type="match status" value="1"/>
</dbReference>
<keyword evidence="11" id="KW-1185">Reference proteome</keyword>
<dbReference type="GO" id="GO:0046872">
    <property type="term" value="F:metal ion binding"/>
    <property type="evidence" value="ECO:0007669"/>
    <property type="project" value="UniProtKB-KW"/>
</dbReference>
<sequence>MAASFLPLPALLALTYMLISRTRILMFLHNFLSMTNLLGSTDVITHFITTITLRPEELPLELKHSFKIVVADPPYLMLGSNNTLIWYSRHVTINDVHEGRQVQRRQLRVLLDDTSTFTGEMTAGPNANSIRGFEVIDTIKSQVESLCPGVVFLC</sequence>
<dbReference type="InterPro" id="IPR000823">
    <property type="entry name" value="Peroxidase_pln"/>
</dbReference>
<feature type="binding site" evidence="9">
    <location>
        <position position="120"/>
    </location>
    <ligand>
        <name>Ca(2+)</name>
        <dbReference type="ChEBI" id="CHEBI:29108"/>
        <label>1</label>
    </ligand>
</feature>
<dbReference type="GO" id="GO:0006979">
    <property type="term" value="P:response to oxidative stress"/>
    <property type="evidence" value="ECO:0007669"/>
    <property type="project" value="InterPro"/>
</dbReference>
<keyword evidence="6 9" id="KW-0479">Metal-binding</keyword>
<evidence type="ECO:0000256" key="1">
    <source>
        <dbReference type="ARBA" id="ARBA00000189"/>
    </source>
</evidence>
<keyword evidence="5" id="KW-0349">Heme</keyword>
<evidence type="ECO:0000256" key="7">
    <source>
        <dbReference type="ARBA" id="ARBA00023002"/>
    </source>
</evidence>
<dbReference type="EC" id="1.11.1.7" evidence="3"/>
<reference evidence="11" key="1">
    <citation type="journal article" date="2016" name="Nat. Genet.">
        <title>The genome sequences of Arachis duranensis and Arachis ipaensis, the diploid ancestors of cultivated peanut.</title>
        <authorList>
            <person name="Bertioli D.J."/>
            <person name="Cannon S.B."/>
            <person name="Froenicke L."/>
            <person name="Huang G."/>
            <person name="Farmer A.D."/>
            <person name="Cannon E.K."/>
            <person name="Liu X."/>
            <person name="Gao D."/>
            <person name="Clevenger J."/>
            <person name="Dash S."/>
            <person name="Ren L."/>
            <person name="Moretzsohn M.C."/>
            <person name="Shirasawa K."/>
            <person name="Huang W."/>
            <person name="Vidigal B."/>
            <person name="Abernathy B."/>
            <person name="Chu Y."/>
            <person name="Niederhuth C.E."/>
            <person name="Umale P."/>
            <person name="Araujo A.C."/>
            <person name="Kozik A."/>
            <person name="Kim K.D."/>
            <person name="Burow M.D."/>
            <person name="Varshney R.K."/>
            <person name="Wang X."/>
            <person name="Zhang X."/>
            <person name="Barkley N."/>
            <person name="Guimaraes P.M."/>
            <person name="Isobe S."/>
            <person name="Guo B."/>
            <person name="Liao B."/>
            <person name="Stalker H.T."/>
            <person name="Schmitz R.J."/>
            <person name="Scheffler B.E."/>
            <person name="Leal-Bertioli S.C."/>
            <person name="Xun X."/>
            <person name="Jackson S.A."/>
            <person name="Michelmore R."/>
            <person name="Ozias-Akins P."/>
        </authorList>
    </citation>
    <scope>NUCLEOTIDE SEQUENCE [LARGE SCALE GENOMIC DNA]</scope>
    <source>
        <strain evidence="11">cv. V14167</strain>
    </source>
</reference>
<dbReference type="InterPro" id="IPR010255">
    <property type="entry name" value="Haem_peroxidase_sf"/>
</dbReference>
<keyword evidence="8" id="KW-0408">Iron</keyword>
<dbReference type="InterPro" id="IPR002052">
    <property type="entry name" value="DNA_methylase_N6_adenine_CS"/>
</dbReference>
<dbReference type="GO" id="GO:0003676">
    <property type="term" value="F:nucleic acid binding"/>
    <property type="evidence" value="ECO:0007669"/>
    <property type="project" value="InterPro"/>
</dbReference>
<dbReference type="Proteomes" id="UP000515211">
    <property type="component" value="Chromosome 5"/>
</dbReference>
<keyword evidence="4" id="KW-0575">Peroxidase</keyword>
<evidence type="ECO:0000313" key="11">
    <source>
        <dbReference type="Proteomes" id="UP000515211"/>
    </source>
</evidence>
<evidence type="ECO:0000259" key="10">
    <source>
        <dbReference type="PROSITE" id="PS50873"/>
    </source>
</evidence>
<feature type="domain" description="Plant heme peroxidase family profile" evidence="10">
    <location>
        <begin position="109"/>
        <end position="154"/>
    </location>
</feature>
<comment type="cofactor">
    <cofactor evidence="9">
        <name>Ca(2+)</name>
        <dbReference type="ChEBI" id="CHEBI:29108"/>
    </cofactor>
    <text evidence="9">Binds 2 calcium ions per subunit.</text>
</comment>
<dbReference type="GeneID" id="107489948"/>
<evidence type="ECO:0000256" key="3">
    <source>
        <dbReference type="ARBA" id="ARBA00012313"/>
    </source>
</evidence>
<evidence type="ECO:0000256" key="9">
    <source>
        <dbReference type="PIRSR" id="PIRSR600823-3"/>
    </source>
</evidence>
<dbReference type="GO" id="GO:0032259">
    <property type="term" value="P:methylation"/>
    <property type="evidence" value="ECO:0007669"/>
    <property type="project" value="InterPro"/>
</dbReference>
<reference evidence="12" key="2">
    <citation type="submission" date="2025-08" db="UniProtKB">
        <authorList>
            <consortium name="RefSeq"/>
        </authorList>
    </citation>
    <scope>IDENTIFICATION</scope>
    <source>
        <tissue evidence="12">Whole plant</tissue>
    </source>
</reference>
<keyword evidence="7" id="KW-0560">Oxidoreductase</keyword>
<dbReference type="InterPro" id="IPR002016">
    <property type="entry name" value="Haem_peroxidase"/>
</dbReference>
<accession>A0A9C6WTZ9</accession>
<dbReference type="GO" id="GO:0020037">
    <property type="term" value="F:heme binding"/>
    <property type="evidence" value="ECO:0007669"/>
    <property type="project" value="InterPro"/>
</dbReference>
<dbReference type="GO" id="GO:0008168">
    <property type="term" value="F:methyltransferase activity"/>
    <property type="evidence" value="ECO:0007669"/>
    <property type="project" value="InterPro"/>
</dbReference>
<evidence type="ECO:0000256" key="8">
    <source>
        <dbReference type="ARBA" id="ARBA00023004"/>
    </source>
</evidence>
<evidence type="ECO:0000256" key="2">
    <source>
        <dbReference type="ARBA" id="ARBA00001970"/>
    </source>
</evidence>
<protein>
    <recommendedName>
        <fullName evidence="3">peroxidase</fullName>
        <ecNumber evidence="3">1.11.1.7</ecNumber>
    </recommendedName>
</protein>
<organism evidence="11 12">
    <name type="scientific">Arachis duranensis</name>
    <name type="common">Wild peanut</name>
    <dbReference type="NCBI Taxonomy" id="130453"/>
    <lineage>
        <taxon>Eukaryota</taxon>
        <taxon>Viridiplantae</taxon>
        <taxon>Streptophyta</taxon>
        <taxon>Embryophyta</taxon>
        <taxon>Tracheophyta</taxon>
        <taxon>Spermatophyta</taxon>
        <taxon>Magnoliopsida</taxon>
        <taxon>eudicotyledons</taxon>
        <taxon>Gunneridae</taxon>
        <taxon>Pentapetalae</taxon>
        <taxon>rosids</taxon>
        <taxon>fabids</taxon>
        <taxon>Fabales</taxon>
        <taxon>Fabaceae</taxon>
        <taxon>Papilionoideae</taxon>
        <taxon>50 kb inversion clade</taxon>
        <taxon>dalbergioids sensu lato</taxon>
        <taxon>Dalbergieae</taxon>
        <taxon>Pterocarpus clade</taxon>
        <taxon>Arachis</taxon>
    </lineage>
</organism>
<dbReference type="SUPFAM" id="SSF48113">
    <property type="entry name" value="Heme-dependent peroxidases"/>
    <property type="match status" value="1"/>
</dbReference>
<dbReference type="GO" id="GO:0140825">
    <property type="term" value="F:lactoperoxidase activity"/>
    <property type="evidence" value="ECO:0007669"/>
    <property type="project" value="UniProtKB-EC"/>
</dbReference>
<dbReference type="PANTHER" id="PTHR31388">
    <property type="entry name" value="PEROXIDASE 72-RELATED"/>
    <property type="match status" value="1"/>
</dbReference>
<keyword evidence="9" id="KW-0106">Calcium</keyword>
<evidence type="ECO:0000313" key="12">
    <source>
        <dbReference type="RefSeq" id="XP_052118369.1"/>
    </source>
</evidence>
<dbReference type="RefSeq" id="XP_052118369.1">
    <property type="nucleotide sequence ID" value="XM_052262409.1"/>
</dbReference>
<evidence type="ECO:0000256" key="4">
    <source>
        <dbReference type="ARBA" id="ARBA00022559"/>
    </source>
</evidence>
<evidence type="ECO:0000256" key="6">
    <source>
        <dbReference type="ARBA" id="ARBA00022723"/>
    </source>
</evidence>
<gene>
    <name evidence="12" type="primary">LOC107489948</name>
</gene>
<proteinExistence type="predicted"/>
<evidence type="ECO:0000256" key="5">
    <source>
        <dbReference type="ARBA" id="ARBA00022617"/>
    </source>
</evidence>
<comment type="cofactor">
    <cofactor evidence="2">
        <name>heme b</name>
        <dbReference type="ChEBI" id="CHEBI:60344"/>
    </cofactor>
</comment>
<name>A0A9C6WTZ9_ARADU</name>
<comment type="catalytic activity">
    <reaction evidence="1">
        <text>2 a phenolic donor + H2O2 = 2 a phenolic radical donor + 2 H2O</text>
        <dbReference type="Rhea" id="RHEA:56136"/>
        <dbReference type="ChEBI" id="CHEBI:15377"/>
        <dbReference type="ChEBI" id="CHEBI:16240"/>
        <dbReference type="ChEBI" id="CHEBI:139520"/>
        <dbReference type="ChEBI" id="CHEBI:139521"/>
        <dbReference type="EC" id="1.11.1.7"/>
    </reaction>
</comment>